<organism evidence="1 2">
    <name type="scientific">Fusarium decemcellulare</name>
    <dbReference type="NCBI Taxonomy" id="57161"/>
    <lineage>
        <taxon>Eukaryota</taxon>
        <taxon>Fungi</taxon>
        <taxon>Dikarya</taxon>
        <taxon>Ascomycota</taxon>
        <taxon>Pezizomycotina</taxon>
        <taxon>Sordariomycetes</taxon>
        <taxon>Hypocreomycetidae</taxon>
        <taxon>Hypocreales</taxon>
        <taxon>Nectriaceae</taxon>
        <taxon>Fusarium</taxon>
        <taxon>Fusarium decemcellulare species complex</taxon>
    </lineage>
</organism>
<dbReference type="Proteomes" id="UP001148629">
    <property type="component" value="Unassembled WGS sequence"/>
</dbReference>
<dbReference type="EMBL" id="JANRMS010004781">
    <property type="protein sequence ID" value="KAJ3505954.1"/>
    <property type="molecule type" value="Genomic_DNA"/>
</dbReference>
<proteinExistence type="predicted"/>
<name>A0ACC1RCB4_9HYPO</name>
<sequence>MEACNPPAAIIPYHIGWIFAGDENGQSWPGSSIFKRVFSMLAFSQLGGFSIIISNPTTPPASETEPKADGSLSGRQSAPRTRRINQVGLRARPDADTPEPSKASRAEQSTRPSRASYPRHTRVIAQLHSVITDFVAMRLDSAAGSEPAHHQSPQPAGPPPQRLPVNPRRHKVAPEHRKRVATA</sequence>
<comment type="caution">
    <text evidence="1">The sequence shown here is derived from an EMBL/GenBank/DDBJ whole genome shotgun (WGS) entry which is preliminary data.</text>
</comment>
<accession>A0ACC1RCB4</accession>
<reference evidence="1" key="1">
    <citation type="submission" date="2022-08" db="EMBL/GenBank/DDBJ databases">
        <title>Genome Sequence of Fusarium decemcellulare.</title>
        <authorList>
            <person name="Buettner E."/>
        </authorList>
    </citation>
    <scope>NUCLEOTIDE SEQUENCE</scope>
    <source>
        <strain evidence="1">Babe19</strain>
    </source>
</reference>
<keyword evidence="2" id="KW-1185">Reference proteome</keyword>
<evidence type="ECO:0000313" key="2">
    <source>
        <dbReference type="Proteomes" id="UP001148629"/>
    </source>
</evidence>
<protein>
    <submittedName>
        <fullName evidence="1">Uncharacterized protein</fullName>
    </submittedName>
</protein>
<gene>
    <name evidence="1" type="ORF">NM208_g16135</name>
</gene>
<evidence type="ECO:0000313" key="1">
    <source>
        <dbReference type="EMBL" id="KAJ3505954.1"/>
    </source>
</evidence>